<keyword evidence="1" id="KW-0433">Leucine-rich repeat</keyword>
<organism evidence="7">
    <name type="scientific">Salpingoeca rosetta (strain ATCC 50818 / BSB-021)</name>
    <dbReference type="NCBI Taxonomy" id="946362"/>
    <lineage>
        <taxon>Eukaryota</taxon>
        <taxon>Choanoflagellata</taxon>
        <taxon>Craspedida</taxon>
        <taxon>Salpingoecidae</taxon>
        <taxon>Salpingoeca</taxon>
    </lineage>
</organism>
<dbReference type="Proteomes" id="UP000007799">
    <property type="component" value="Unassembled WGS sequence"/>
</dbReference>
<dbReference type="InterPro" id="IPR003591">
    <property type="entry name" value="Leu-rich_rpt_typical-subtyp"/>
</dbReference>
<sequence length="631" mass="72198">MPLFGKKKEKGGLSDKEKHKRYQDNLWEAENSPGKQVDLSNCGLKALSGQAVAAIKLNKEALLLHNNTLSALPASLGAATYLRVLDLHNNHIKELPSDLRHLVHLQVLNLENNALREFPSCCLGMVRLETLNLARNKLKALPDEIGQAGQMIRLRTLSLEHNAITHLPTAMHRLRVLDTLSLAGNPLKFPEVDTTKATTTDVMKALCAHAGAEYVPPSQHVLDILNKQAAESERSNVDDLLEQRRREQEHIERLLTSQDKREEDRAHEQAELRRRQAEEDARRDAILKINQQQKRALAEEIAQRENEDATRMVELQEQARRERLALLEKLSTEDSELDELARRAIEEWHRKRNDPALRQQMLEAEDDINERFIAVSLAKQASREAAIAALHEHDEQQIKIARDADLEMEQAKTLALEQLRHHQAKLDSAMHQFVRDVEETRHAQGDALKEEERQRYLLLTGAAQETDARRQARLAEIEDLNRKLESLALHNDAVKFEKQERRVQELAVQREEMEKRLQILKKQEAEKEAEQMHTLLELEDADRRNYRAYWEAKLKYAMEHLGKDPVPCDPVVKSLLSSIGLLHLAPKFAESHVDAVVLRILTDEDLASMGIKALGDRKKILHAASDLFKQQ</sequence>
<dbReference type="eggNOG" id="KOG0619">
    <property type="taxonomic scope" value="Eukaryota"/>
</dbReference>
<proteinExistence type="predicted"/>
<dbReference type="InterPro" id="IPR001660">
    <property type="entry name" value="SAM"/>
</dbReference>
<dbReference type="STRING" id="946362.F2UCH3"/>
<evidence type="ECO:0000256" key="1">
    <source>
        <dbReference type="ARBA" id="ARBA00022614"/>
    </source>
</evidence>
<dbReference type="EMBL" id="GL832968">
    <property type="protein sequence ID" value="EGD74280.1"/>
    <property type="molecule type" value="Genomic_DNA"/>
</dbReference>
<dbReference type="PANTHER" id="PTHR48051:SF47">
    <property type="entry name" value="LEUCINE RICH REPEAT AND STERILE ALPHA MOTIF CONTAINING 1"/>
    <property type="match status" value="1"/>
</dbReference>
<dbReference type="PROSITE" id="PS51450">
    <property type="entry name" value="LRR"/>
    <property type="match status" value="3"/>
</dbReference>
<evidence type="ECO:0000313" key="6">
    <source>
        <dbReference type="EMBL" id="EGD74280.1"/>
    </source>
</evidence>
<dbReference type="Pfam" id="PF00560">
    <property type="entry name" value="LRR_1"/>
    <property type="match status" value="1"/>
</dbReference>
<dbReference type="Gene3D" id="1.10.150.50">
    <property type="entry name" value="Transcription Factor, Ets-1"/>
    <property type="match status" value="1"/>
</dbReference>
<feature type="region of interest" description="Disordered" evidence="4">
    <location>
        <begin position="1"/>
        <end position="20"/>
    </location>
</feature>
<dbReference type="PANTHER" id="PTHR48051">
    <property type="match status" value="1"/>
</dbReference>
<dbReference type="FunCoup" id="F2UCH3">
    <property type="interactions" value="255"/>
</dbReference>
<keyword evidence="2" id="KW-0677">Repeat</keyword>
<dbReference type="InterPro" id="IPR050216">
    <property type="entry name" value="LRR_domain-containing"/>
</dbReference>
<protein>
    <recommendedName>
        <fullName evidence="5">SAM domain-containing protein</fullName>
    </recommendedName>
</protein>
<dbReference type="Pfam" id="PF07647">
    <property type="entry name" value="SAM_2"/>
    <property type="match status" value="1"/>
</dbReference>
<evidence type="ECO:0000259" key="5">
    <source>
        <dbReference type="PROSITE" id="PS50105"/>
    </source>
</evidence>
<dbReference type="InterPro" id="IPR032675">
    <property type="entry name" value="LRR_dom_sf"/>
</dbReference>
<dbReference type="OMA" id="XSAMQKA"/>
<evidence type="ECO:0000256" key="2">
    <source>
        <dbReference type="ARBA" id="ARBA00022737"/>
    </source>
</evidence>
<dbReference type="SUPFAM" id="SSF52058">
    <property type="entry name" value="L domain-like"/>
    <property type="match status" value="1"/>
</dbReference>
<accession>F2UCH3</accession>
<evidence type="ECO:0000313" key="7">
    <source>
        <dbReference type="Proteomes" id="UP000007799"/>
    </source>
</evidence>
<dbReference type="PROSITE" id="PS50105">
    <property type="entry name" value="SAM_DOMAIN"/>
    <property type="match status" value="1"/>
</dbReference>
<gene>
    <name evidence="6" type="ORF">PTSG_12424</name>
</gene>
<dbReference type="GO" id="GO:0005737">
    <property type="term" value="C:cytoplasm"/>
    <property type="evidence" value="ECO:0007669"/>
    <property type="project" value="TreeGrafter"/>
</dbReference>
<evidence type="ECO:0000256" key="4">
    <source>
        <dbReference type="SAM" id="MobiDB-lite"/>
    </source>
</evidence>
<dbReference type="OrthoDB" id="1711136at2759"/>
<dbReference type="InterPro" id="IPR001611">
    <property type="entry name" value="Leu-rich_rpt"/>
</dbReference>
<dbReference type="GeneID" id="16073755"/>
<feature type="domain" description="SAM" evidence="5">
    <location>
        <begin position="572"/>
        <end position="630"/>
    </location>
</feature>
<dbReference type="SMART" id="SM00369">
    <property type="entry name" value="LRR_TYP"/>
    <property type="match status" value="4"/>
</dbReference>
<dbReference type="Gene3D" id="3.80.10.10">
    <property type="entry name" value="Ribonuclease Inhibitor"/>
    <property type="match status" value="1"/>
</dbReference>
<dbReference type="AlphaFoldDB" id="F2UCH3"/>
<dbReference type="Pfam" id="PF13855">
    <property type="entry name" value="LRR_8"/>
    <property type="match status" value="1"/>
</dbReference>
<dbReference type="CDD" id="cd09487">
    <property type="entry name" value="SAM_superfamily"/>
    <property type="match status" value="1"/>
</dbReference>
<dbReference type="InParanoid" id="F2UCH3"/>
<evidence type="ECO:0000256" key="3">
    <source>
        <dbReference type="SAM" id="Coils"/>
    </source>
</evidence>
<dbReference type="KEGG" id="sre:PTSG_12424"/>
<feature type="region of interest" description="Disordered" evidence="4">
    <location>
        <begin position="256"/>
        <end position="281"/>
    </location>
</feature>
<dbReference type="RefSeq" id="XP_004993180.1">
    <property type="nucleotide sequence ID" value="XM_004993123.1"/>
</dbReference>
<keyword evidence="7" id="KW-1185">Reference proteome</keyword>
<keyword evidence="3" id="KW-0175">Coiled coil</keyword>
<dbReference type="InterPro" id="IPR013761">
    <property type="entry name" value="SAM/pointed_sf"/>
</dbReference>
<feature type="coiled-coil region" evidence="3">
    <location>
        <begin position="496"/>
        <end position="542"/>
    </location>
</feature>
<dbReference type="SUPFAM" id="SSF47769">
    <property type="entry name" value="SAM/Pointed domain"/>
    <property type="match status" value="1"/>
</dbReference>
<dbReference type="SMART" id="SM00454">
    <property type="entry name" value="SAM"/>
    <property type="match status" value="1"/>
</dbReference>
<reference evidence="6" key="1">
    <citation type="submission" date="2009-08" db="EMBL/GenBank/DDBJ databases">
        <title>Annotation of Salpingoeca rosetta.</title>
        <authorList>
            <consortium name="The Broad Institute Genome Sequencing Platform"/>
            <person name="Russ C."/>
            <person name="Cuomo C."/>
            <person name="Burger G."/>
            <person name="Gray M.W."/>
            <person name="Holland P.W.H."/>
            <person name="King N."/>
            <person name="Lang F.B.F."/>
            <person name="Roger A.J."/>
            <person name="Ruiz-Trillo I."/>
            <person name="Young S.K."/>
            <person name="Zeng Q."/>
            <person name="Gargeya S."/>
            <person name="Alvarado L."/>
            <person name="Berlin A."/>
            <person name="Chapman S.B."/>
            <person name="Chen Z."/>
            <person name="Freedman E."/>
            <person name="Gellesch M."/>
            <person name="Goldberg J."/>
            <person name="Griggs A."/>
            <person name="Gujja S."/>
            <person name="Heilman E."/>
            <person name="Heiman D."/>
            <person name="Howarth C."/>
            <person name="Mehta T."/>
            <person name="Neiman D."/>
            <person name="Pearson M."/>
            <person name="Roberts A."/>
            <person name="Saif S."/>
            <person name="Shea T."/>
            <person name="Shenoy N."/>
            <person name="Sisk P."/>
            <person name="Stolte C."/>
            <person name="Sykes S."/>
            <person name="White J."/>
            <person name="Yandava C."/>
            <person name="Haas B."/>
            <person name="Nusbaum C."/>
            <person name="Birren B."/>
        </authorList>
    </citation>
    <scope>NUCLEOTIDE SEQUENCE [LARGE SCALE GENOMIC DNA]</scope>
    <source>
        <strain evidence="6">ATCC 50818</strain>
    </source>
</reference>
<name>F2UCH3_SALR5</name>